<feature type="signal peptide" evidence="1">
    <location>
        <begin position="1"/>
        <end position="20"/>
    </location>
</feature>
<feature type="chain" id="PRO_5014775356" description="Alpha/beta hydrolase domain-containing protein" evidence="1">
    <location>
        <begin position="21"/>
        <end position="692"/>
    </location>
</feature>
<keyword evidence="1" id="KW-0732">Signal</keyword>
<proteinExistence type="predicted"/>
<organism evidence="3 4">
    <name type="scientific">Ralstonia pickettii</name>
    <name type="common">Burkholderia pickettii</name>
    <dbReference type="NCBI Taxonomy" id="329"/>
    <lineage>
        <taxon>Bacteria</taxon>
        <taxon>Pseudomonadati</taxon>
        <taxon>Pseudomonadota</taxon>
        <taxon>Betaproteobacteria</taxon>
        <taxon>Burkholderiales</taxon>
        <taxon>Burkholderiaceae</taxon>
        <taxon>Ralstonia</taxon>
    </lineage>
</organism>
<dbReference type="EMBL" id="PKQE01000002">
    <property type="protein sequence ID" value="PLC42870.1"/>
    <property type="molecule type" value="Genomic_DNA"/>
</dbReference>
<sequence>MKLPILGGTLALACALAACGGNSDDGPPAPVASTASAPAYRITISKTEPVTGTFGSVGAYEKITGTFTGEVDPADARNGIITDLKLAPRNAHGKVEYTSEFVLFKPVDMSKANGVLRYDAPNRGNIVNLDPYFASRGYVFLSAAWQGDVPESAGRVTLTVPVAKNPDGSSITGSYRAELLPTVATTASLTLPGGAFNGAMVPYAPASLDNTQPGYVLTRRINESDPRQLIPATDWKFAQCSNTVPFPGTPDAANICIKGGWDPQYLYELVYVAKDPKVMGLGLAAVRDMVTFLRSAPADASGVANPVAGAIRYAIGSGVSQCGNFMKTFINLGFNQAADGSKVFDGVFAQIAARQTNINMRFAVPGGGGGVRADHTAFGQGGRRGLAKDYVDDVAGRQGGIMTRCDASGTCPKLFVGFSGTEFWTLQGSPMLTDAFGTKDLVQPENARVYYYASSQHLLGAPSVPAASAASVFGPAYNPLYATNGNTGVVPVIRALYQDLEDWVVRGTQPPDSQVPRIADATLVAPAQVAFPAIPGVTYTGLVNTYHLLDWGPQYTPQDETGIATQVPPSSLGRDYAILVPQVDADGNDIAGIRSVDVAVPLATNTGWNMINRPGIVDQAGLVGSFFPLQKTAAARASANDPRPSIEERYGTQSGYVAAVTAAANSLVARRFLLQADADAAIAYATAHPVLP</sequence>
<reference evidence="3 4" key="1">
    <citation type="submission" date="2017-12" db="EMBL/GenBank/DDBJ databases">
        <title>Draft genome sequence of Ralstonia pickettii 52.</title>
        <authorList>
            <person name="Zheng B."/>
        </authorList>
    </citation>
    <scope>NUCLEOTIDE SEQUENCE [LARGE SCALE GENOMIC DNA]</scope>
    <source>
        <strain evidence="3 4">52</strain>
    </source>
</reference>
<evidence type="ECO:0000313" key="3">
    <source>
        <dbReference type="EMBL" id="PLC42870.1"/>
    </source>
</evidence>
<name>A0A2N4TT26_RALPI</name>
<dbReference type="AlphaFoldDB" id="A0A2N4TT26"/>
<dbReference type="OrthoDB" id="222879at2"/>
<gene>
    <name evidence="3" type="ORF">C0Q88_13180</name>
</gene>
<dbReference type="RefSeq" id="WP_102065914.1">
    <property type="nucleotide sequence ID" value="NZ_PKQE01000002.1"/>
</dbReference>
<comment type="caution">
    <text evidence="3">The sequence shown here is derived from an EMBL/GenBank/DDBJ whole genome shotgun (WGS) entry which is preliminary data.</text>
</comment>
<dbReference type="Proteomes" id="UP000234456">
    <property type="component" value="Unassembled WGS sequence"/>
</dbReference>
<evidence type="ECO:0000259" key="2">
    <source>
        <dbReference type="Pfam" id="PF20091"/>
    </source>
</evidence>
<evidence type="ECO:0000313" key="4">
    <source>
        <dbReference type="Proteomes" id="UP000234456"/>
    </source>
</evidence>
<accession>A0A2N4TT26</accession>
<dbReference type="PROSITE" id="PS51257">
    <property type="entry name" value="PROKAR_LIPOPROTEIN"/>
    <property type="match status" value="1"/>
</dbReference>
<feature type="domain" description="Alpha/beta hydrolase" evidence="2">
    <location>
        <begin position="260"/>
        <end position="682"/>
    </location>
</feature>
<evidence type="ECO:0000256" key="1">
    <source>
        <dbReference type="SAM" id="SignalP"/>
    </source>
</evidence>
<dbReference type="Pfam" id="PF20091">
    <property type="entry name" value="Abhydrolase_10"/>
    <property type="match status" value="1"/>
</dbReference>
<dbReference type="InterPro" id="IPR045394">
    <property type="entry name" value="Abhydrolase_dom"/>
</dbReference>
<protein>
    <recommendedName>
        <fullName evidence="2">Alpha/beta hydrolase domain-containing protein</fullName>
    </recommendedName>
</protein>